<dbReference type="Pfam" id="PF13639">
    <property type="entry name" value="zf-RING_2"/>
    <property type="match status" value="1"/>
</dbReference>
<feature type="transmembrane region" description="Helical" evidence="3">
    <location>
        <begin position="42"/>
        <end position="60"/>
    </location>
</feature>
<dbReference type="SUPFAM" id="SSF57850">
    <property type="entry name" value="RING/U-box"/>
    <property type="match status" value="1"/>
</dbReference>
<proteinExistence type="predicted"/>
<dbReference type="GO" id="GO:0008270">
    <property type="term" value="F:zinc ion binding"/>
    <property type="evidence" value="ECO:0007669"/>
    <property type="project" value="UniProtKB-KW"/>
</dbReference>
<comment type="caution">
    <text evidence="5">The sequence shown here is derived from an EMBL/GenBank/DDBJ whole genome shotgun (WGS) entry which is preliminary data.</text>
</comment>
<dbReference type="InterPro" id="IPR001841">
    <property type="entry name" value="Znf_RING"/>
</dbReference>
<feature type="domain" description="RING-type" evidence="4">
    <location>
        <begin position="234"/>
        <end position="275"/>
    </location>
</feature>
<evidence type="ECO:0000313" key="6">
    <source>
        <dbReference type="Proteomes" id="UP001172457"/>
    </source>
</evidence>
<keyword evidence="3" id="KW-1133">Transmembrane helix</keyword>
<dbReference type="SMART" id="SM00184">
    <property type="entry name" value="RING"/>
    <property type="match status" value="1"/>
</dbReference>
<feature type="transmembrane region" description="Helical" evidence="3">
    <location>
        <begin position="124"/>
        <end position="145"/>
    </location>
</feature>
<dbReference type="PANTHER" id="PTHR47179">
    <property type="entry name" value="E3 UBIQUITIN-PROTEIN LIGASE SIS3"/>
    <property type="match status" value="1"/>
</dbReference>
<protein>
    <recommendedName>
        <fullName evidence="4">RING-type domain-containing protein</fullName>
    </recommendedName>
</protein>
<feature type="region of interest" description="Disordered" evidence="2">
    <location>
        <begin position="328"/>
        <end position="358"/>
    </location>
</feature>
<keyword evidence="3" id="KW-0472">Membrane</keyword>
<dbReference type="PANTHER" id="PTHR47179:SF5">
    <property type="entry name" value="ZINC FINGER, RING_FYVE_PHD-TYPE-RELATED"/>
    <property type="match status" value="1"/>
</dbReference>
<organism evidence="5 6">
    <name type="scientific">Centaurea solstitialis</name>
    <name type="common">yellow star-thistle</name>
    <dbReference type="NCBI Taxonomy" id="347529"/>
    <lineage>
        <taxon>Eukaryota</taxon>
        <taxon>Viridiplantae</taxon>
        <taxon>Streptophyta</taxon>
        <taxon>Embryophyta</taxon>
        <taxon>Tracheophyta</taxon>
        <taxon>Spermatophyta</taxon>
        <taxon>Magnoliopsida</taxon>
        <taxon>eudicotyledons</taxon>
        <taxon>Gunneridae</taxon>
        <taxon>Pentapetalae</taxon>
        <taxon>asterids</taxon>
        <taxon>campanulids</taxon>
        <taxon>Asterales</taxon>
        <taxon>Asteraceae</taxon>
        <taxon>Carduoideae</taxon>
        <taxon>Cardueae</taxon>
        <taxon>Centaureinae</taxon>
        <taxon>Centaurea</taxon>
    </lineage>
</organism>
<sequence length="358" mass="40389">MAIRAAGFKWYDGFFLSMLAFSIIMVVFSWERYHLCKLPLQLWIAVDYAAVFVFRLLMFVDNAIAAGVRLEIDRQLRGRHFLGRVVVLSILYVLLYPFLWAWSVVGAIWFAGAKNCLPEKNQKWGFIVWLLFSFCGLVCLAGIFVKKWLASRQDYLRRAPQGTRISEYGVLVNMIRQPDWVLETVAQEMRGMDQDATYYPGMNLSDSQRAVVETVIQRLPIFVLKAVPPDCSDCPICLEEFHVGQGVRGLPCAHNFHVSCIDKWLRLNVKCPRCRCSVFPDLDLNDLSTIPVDPDRSTLSTAHHMRIEPSSYLVRMQGFLLPIRSETAQPINSSPSSSSSSGSGSGSSPSLSPIPVQL</sequence>
<dbReference type="Gene3D" id="3.30.40.10">
    <property type="entry name" value="Zinc/RING finger domain, C3HC4 (zinc finger)"/>
    <property type="match status" value="1"/>
</dbReference>
<dbReference type="AlphaFoldDB" id="A0AA38UDJ2"/>
<feature type="compositionally biased region" description="Low complexity" evidence="2">
    <location>
        <begin position="333"/>
        <end position="358"/>
    </location>
</feature>
<keyword evidence="3" id="KW-0812">Transmembrane</keyword>
<dbReference type="EMBL" id="JARYMX010000001">
    <property type="protein sequence ID" value="KAJ9568253.1"/>
    <property type="molecule type" value="Genomic_DNA"/>
</dbReference>
<evidence type="ECO:0000256" key="1">
    <source>
        <dbReference type="PROSITE-ProRule" id="PRU00175"/>
    </source>
</evidence>
<gene>
    <name evidence="5" type="ORF">OSB04_004219</name>
</gene>
<keyword evidence="1" id="KW-0479">Metal-binding</keyword>
<keyword evidence="6" id="KW-1185">Reference proteome</keyword>
<name>A0AA38UDJ2_9ASTR</name>
<dbReference type="GO" id="GO:0010182">
    <property type="term" value="P:sugar mediated signaling pathway"/>
    <property type="evidence" value="ECO:0007669"/>
    <property type="project" value="InterPro"/>
</dbReference>
<dbReference type="GO" id="GO:0004842">
    <property type="term" value="F:ubiquitin-protein transferase activity"/>
    <property type="evidence" value="ECO:0007669"/>
    <property type="project" value="InterPro"/>
</dbReference>
<evidence type="ECO:0000256" key="3">
    <source>
        <dbReference type="SAM" id="Phobius"/>
    </source>
</evidence>
<dbReference type="Proteomes" id="UP001172457">
    <property type="component" value="Chromosome 1"/>
</dbReference>
<accession>A0AA38UDJ2</accession>
<reference evidence="5" key="1">
    <citation type="submission" date="2023-03" db="EMBL/GenBank/DDBJ databases">
        <title>Chromosome-scale reference genome and RAD-based genetic map of yellow starthistle (Centaurea solstitialis) reveal putative structural variation and QTLs associated with invader traits.</title>
        <authorList>
            <person name="Reatini B."/>
            <person name="Cang F.A."/>
            <person name="Jiang Q."/>
            <person name="Mckibben M.T.W."/>
            <person name="Barker M.S."/>
            <person name="Rieseberg L.H."/>
            <person name="Dlugosch K.M."/>
        </authorList>
    </citation>
    <scope>NUCLEOTIDE SEQUENCE</scope>
    <source>
        <strain evidence="5">CAN-66</strain>
        <tissue evidence="5">Leaf</tissue>
    </source>
</reference>
<dbReference type="InterPro" id="IPR044793">
    <property type="entry name" value="SIS3"/>
</dbReference>
<dbReference type="InterPro" id="IPR013083">
    <property type="entry name" value="Znf_RING/FYVE/PHD"/>
</dbReference>
<feature type="transmembrane region" description="Helical" evidence="3">
    <location>
        <begin position="81"/>
        <end position="112"/>
    </location>
</feature>
<evidence type="ECO:0000313" key="5">
    <source>
        <dbReference type="EMBL" id="KAJ9568253.1"/>
    </source>
</evidence>
<evidence type="ECO:0000256" key="2">
    <source>
        <dbReference type="SAM" id="MobiDB-lite"/>
    </source>
</evidence>
<feature type="transmembrane region" description="Helical" evidence="3">
    <location>
        <begin position="12"/>
        <end position="30"/>
    </location>
</feature>
<evidence type="ECO:0000259" key="4">
    <source>
        <dbReference type="PROSITE" id="PS50089"/>
    </source>
</evidence>
<keyword evidence="1" id="KW-0862">Zinc</keyword>
<keyword evidence="1" id="KW-0863">Zinc-finger</keyword>
<dbReference type="PROSITE" id="PS50089">
    <property type="entry name" value="ZF_RING_2"/>
    <property type="match status" value="1"/>
</dbReference>